<evidence type="ECO:0000256" key="11">
    <source>
        <dbReference type="SAM" id="Phobius"/>
    </source>
</evidence>
<evidence type="ECO:0000256" key="7">
    <source>
        <dbReference type="ARBA" id="ARBA00023065"/>
    </source>
</evidence>
<dbReference type="SUPFAM" id="SSF81330">
    <property type="entry name" value="Gated mechanosensitive channel"/>
    <property type="match status" value="1"/>
</dbReference>
<keyword evidence="3" id="KW-0813">Transport</keyword>
<dbReference type="PROSITE" id="PS01327">
    <property type="entry name" value="MSCL"/>
    <property type="match status" value="1"/>
</dbReference>
<dbReference type="GO" id="GO:0008381">
    <property type="term" value="F:mechanosensitive monoatomic ion channel activity"/>
    <property type="evidence" value="ECO:0007669"/>
    <property type="project" value="InterPro"/>
</dbReference>
<comment type="caution">
    <text evidence="12">The sequence shown here is derived from an EMBL/GenBank/DDBJ whole genome shotgun (WGS) entry which is preliminary data.</text>
</comment>
<accession>A0AAD4DJ74</accession>
<proteinExistence type="inferred from homology"/>
<protein>
    <recommendedName>
        <fullName evidence="14">Gated mechanosensitive channel</fullName>
    </recommendedName>
</protein>
<keyword evidence="7" id="KW-0406">Ion transport</keyword>
<evidence type="ECO:0000256" key="9">
    <source>
        <dbReference type="ARBA" id="ARBA00023303"/>
    </source>
</evidence>
<name>A0AAD4DJ74_9FUNG</name>
<feature type="region of interest" description="Disordered" evidence="10">
    <location>
        <begin position="1"/>
        <end position="37"/>
    </location>
</feature>
<evidence type="ECO:0000256" key="1">
    <source>
        <dbReference type="ARBA" id="ARBA00004651"/>
    </source>
</evidence>
<evidence type="ECO:0000256" key="10">
    <source>
        <dbReference type="SAM" id="MobiDB-lite"/>
    </source>
</evidence>
<evidence type="ECO:0000256" key="3">
    <source>
        <dbReference type="ARBA" id="ARBA00022448"/>
    </source>
</evidence>
<dbReference type="PANTHER" id="PTHR30266">
    <property type="entry name" value="MECHANOSENSITIVE CHANNEL MSCL"/>
    <property type="match status" value="1"/>
</dbReference>
<organism evidence="12 13">
    <name type="scientific">Linnemannia exigua</name>
    <dbReference type="NCBI Taxonomy" id="604196"/>
    <lineage>
        <taxon>Eukaryota</taxon>
        <taxon>Fungi</taxon>
        <taxon>Fungi incertae sedis</taxon>
        <taxon>Mucoromycota</taxon>
        <taxon>Mortierellomycotina</taxon>
        <taxon>Mortierellomycetes</taxon>
        <taxon>Mortierellales</taxon>
        <taxon>Mortierellaceae</taxon>
        <taxon>Linnemannia</taxon>
    </lineage>
</organism>
<evidence type="ECO:0000256" key="2">
    <source>
        <dbReference type="ARBA" id="ARBA00007254"/>
    </source>
</evidence>
<dbReference type="AlphaFoldDB" id="A0AAD4DJ74"/>
<dbReference type="Pfam" id="PF01741">
    <property type="entry name" value="MscL"/>
    <property type="match status" value="1"/>
</dbReference>
<dbReference type="InterPro" id="IPR019823">
    <property type="entry name" value="Mechanosensitive_channel_CS"/>
</dbReference>
<dbReference type="InterPro" id="IPR001185">
    <property type="entry name" value="MS_channel"/>
</dbReference>
<dbReference type="GO" id="GO:0005886">
    <property type="term" value="C:plasma membrane"/>
    <property type="evidence" value="ECO:0007669"/>
    <property type="project" value="UniProtKB-SubCell"/>
</dbReference>
<dbReference type="Proteomes" id="UP001194580">
    <property type="component" value="Unassembled WGS sequence"/>
</dbReference>
<dbReference type="HAMAP" id="MF_00115">
    <property type="entry name" value="MscL"/>
    <property type="match status" value="1"/>
</dbReference>
<dbReference type="EMBL" id="JAAAIL010000118">
    <property type="protein sequence ID" value="KAG0279536.1"/>
    <property type="molecule type" value="Genomic_DNA"/>
</dbReference>
<keyword evidence="8 11" id="KW-0472">Membrane</keyword>
<keyword evidence="5 11" id="KW-0812">Transmembrane</keyword>
<evidence type="ECO:0000256" key="4">
    <source>
        <dbReference type="ARBA" id="ARBA00022475"/>
    </source>
</evidence>
<dbReference type="NCBIfam" id="TIGR00220">
    <property type="entry name" value="mscL"/>
    <property type="match status" value="1"/>
</dbReference>
<evidence type="ECO:0000313" key="13">
    <source>
        <dbReference type="Proteomes" id="UP001194580"/>
    </source>
</evidence>
<dbReference type="InterPro" id="IPR036019">
    <property type="entry name" value="MscL_channel"/>
</dbReference>
<keyword evidence="4" id="KW-1003">Cell membrane</keyword>
<reference evidence="12" key="1">
    <citation type="journal article" date="2020" name="Fungal Divers.">
        <title>Resolving the Mortierellaceae phylogeny through synthesis of multi-gene phylogenetics and phylogenomics.</title>
        <authorList>
            <person name="Vandepol N."/>
            <person name="Liber J."/>
            <person name="Desiro A."/>
            <person name="Na H."/>
            <person name="Kennedy M."/>
            <person name="Barry K."/>
            <person name="Grigoriev I.V."/>
            <person name="Miller A.N."/>
            <person name="O'Donnell K."/>
            <person name="Stajich J.E."/>
            <person name="Bonito G."/>
        </authorList>
    </citation>
    <scope>NUCLEOTIDE SEQUENCE</scope>
    <source>
        <strain evidence="12">NRRL 28262</strain>
    </source>
</reference>
<keyword evidence="9" id="KW-0407">Ion channel</keyword>
<evidence type="ECO:0000256" key="6">
    <source>
        <dbReference type="ARBA" id="ARBA00022989"/>
    </source>
</evidence>
<feature type="transmembrane region" description="Helical" evidence="11">
    <location>
        <begin position="184"/>
        <end position="202"/>
    </location>
</feature>
<evidence type="ECO:0000313" key="12">
    <source>
        <dbReference type="EMBL" id="KAG0279536.1"/>
    </source>
</evidence>
<dbReference type="PANTHER" id="PTHR30266:SF2">
    <property type="entry name" value="LARGE-CONDUCTANCE MECHANOSENSITIVE CHANNEL"/>
    <property type="match status" value="1"/>
</dbReference>
<comment type="similarity">
    <text evidence="2">Belongs to the MscL family.</text>
</comment>
<evidence type="ECO:0008006" key="14">
    <source>
        <dbReference type="Google" id="ProtNLM"/>
    </source>
</evidence>
<keyword evidence="6 11" id="KW-1133">Transmembrane helix</keyword>
<gene>
    <name evidence="12" type="ORF">BGZ95_000907</name>
</gene>
<keyword evidence="13" id="KW-1185">Reference proteome</keyword>
<comment type="subcellular location">
    <subcellularLocation>
        <location evidence="1">Cell membrane</location>
        <topology evidence="1">Multi-pass membrane protein</topology>
    </subcellularLocation>
</comment>
<evidence type="ECO:0000256" key="5">
    <source>
        <dbReference type="ARBA" id="ARBA00022692"/>
    </source>
</evidence>
<evidence type="ECO:0000256" key="8">
    <source>
        <dbReference type="ARBA" id="ARBA00023136"/>
    </source>
</evidence>
<sequence length="300" mass="31788">MSTYNKEAAAYELESTQNPAEGATATPGSTTKPKKRSTFNPVKAVVGGISQGSQAVVGGLGQGAQAVRGGISQVEKGVSKAGDTIARVPGVNYGVSFFADYRKFMDRGNVIDLAVAVVIGAAFTAIVTSLVTDIITPVISLASGKNLEENFIVLRHSDPSNFTTYSTRAQAQSDHSVTWNWGNFIQTVINFFIVSSCVFLIVKLYQMGRNTAVEVSEKNCDYCIKKIPIEAVRCPECTTWLDWDACSKAKNLERLAANAGMNTGLPTSMPVPMPAMGLAAGAVASPYMGSSNGVDSHGHF</sequence>
<dbReference type="Gene3D" id="1.10.1200.120">
    <property type="entry name" value="Large-conductance mechanosensitive channel, MscL, domain 1"/>
    <property type="match status" value="1"/>
</dbReference>
<dbReference type="InterPro" id="IPR037673">
    <property type="entry name" value="MSC/AndL"/>
</dbReference>
<feature type="transmembrane region" description="Helical" evidence="11">
    <location>
        <begin position="110"/>
        <end position="131"/>
    </location>
</feature>